<protein>
    <recommendedName>
        <fullName evidence="4">DUF3137 domain-containing protein</fullName>
    </recommendedName>
</protein>
<feature type="transmembrane region" description="Helical" evidence="1">
    <location>
        <begin position="72"/>
        <end position="90"/>
    </location>
</feature>
<organism evidence="2 3">
    <name type="scientific">Thiomicrorhabdus sediminis</name>
    <dbReference type="NCBI Taxonomy" id="2580412"/>
    <lineage>
        <taxon>Bacteria</taxon>
        <taxon>Pseudomonadati</taxon>
        <taxon>Pseudomonadota</taxon>
        <taxon>Gammaproteobacteria</taxon>
        <taxon>Thiotrichales</taxon>
        <taxon>Piscirickettsiaceae</taxon>
        <taxon>Thiomicrorhabdus</taxon>
    </lineage>
</organism>
<gene>
    <name evidence="2" type="ORF">FE785_03105</name>
</gene>
<evidence type="ECO:0000313" key="3">
    <source>
        <dbReference type="Proteomes" id="UP000304864"/>
    </source>
</evidence>
<keyword evidence="1" id="KW-1133">Transmembrane helix</keyword>
<dbReference type="OrthoDB" id="6638271at2"/>
<accession>A0A4P9K5Y9</accession>
<dbReference type="AlphaFoldDB" id="A0A4P9K5Y9"/>
<keyword evidence="1" id="KW-0472">Membrane</keyword>
<dbReference type="EMBL" id="CP040602">
    <property type="protein sequence ID" value="QCU89696.1"/>
    <property type="molecule type" value="Genomic_DNA"/>
</dbReference>
<sequence>MGQFSQNRQFADLLKQLKTDISLARHNQDLLDTIQMVKDYPGPLKFNNLWLYIVAAIFATASVLVWLQSANWIKTAIPAAAALLAIFYAIKRNRRLKNLAKDAFFKSILIDNQLSLINLPIGDFKRLFCGFKQGNHKNEIKQAYQSDNGFIVFHYHYVEREKDHDDKHYHDEHFHRYGIVMSLDETSYDYNGVVICHSKPEDARFQERFKPAYNKFNRKLKAYGKNQMQLARLLTPVVVEKLAEYEDILSDMLVQISGNQLCIYGELELMQHNSTPYDYTTPDEFAKDILIHEQFDNLNQILALANTLRREHQP</sequence>
<reference evidence="2 3" key="1">
    <citation type="submission" date="2019-05" db="EMBL/GenBank/DDBJ databases">
        <title>Thiomicrorhabdus sediminis sp. nov, a novel sulfur-oxidizing bacterium isolated from coastal sediment.</title>
        <authorList>
            <person name="Liu X."/>
        </authorList>
    </citation>
    <scope>NUCLEOTIDE SEQUENCE [LARGE SCALE GENOMIC DNA]</scope>
    <source>
        <strain evidence="2 3">G1</strain>
    </source>
</reference>
<dbReference type="KEGG" id="thig:FE785_03105"/>
<dbReference type="RefSeq" id="WP_138564311.1">
    <property type="nucleotide sequence ID" value="NZ_CP040602.1"/>
</dbReference>
<evidence type="ECO:0000313" key="2">
    <source>
        <dbReference type="EMBL" id="QCU89696.1"/>
    </source>
</evidence>
<proteinExistence type="predicted"/>
<dbReference type="Proteomes" id="UP000304864">
    <property type="component" value="Chromosome"/>
</dbReference>
<name>A0A4P9K5Y9_9GAMM</name>
<keyword evidence="3" id="KW-1185">Reference proteome</keyword>
<evidence type="ECO:0008006" key="4">
    <source>
        <dbReference type="Google" id="ProtNLM"/>
    </source>
</evidence>
<keyword evidence="1" id="KW-0812">Transmembrane</keyword>
<feature type="transmembrane region" description="Helical" evidence="1">
    <location>
        <begin position="49"/>
        <end position="66"/>
    </location>
</feature>
<evidence type="ECO:0000256" key="1">
    <source>
        <dbReference type="SAM" id="Phobius"/>
    </source>
</evidence>